<accession>A2SE86</accession>
<evidence type="ECO:0000256" key="3">
    <source>
        <dbReference type="ARBA" id="ARBA00023125"/>
    </source>
</evidence>
<dbReference type="RefSeq" id="WP_011828513.1">
    <property type="nucleotide sequence ID" value="NC_008825.1"/>
</dbReference>
<dbReference type="Pfam" id="PF17932">
    <property type="entry name" value="TetR_C_24"/>
    <property type="match status" value="1"/>
</dbReference>
<keyword evidence="4" id="KW-0804">Transcription</keyword>
<dbReference type="PRINTS" id="PR00455">
    <property type="entry name" value="HTHTETR"/>
</dbReference>
<evidence type="ECO:0000313" key="8">
    <source>
        <dbReference type="Proteomes" id="UP000000366"/>
    </source>
</evidence>
<dbReference type="PANTHER" id="PTHR30055">
    <property type="entry name" value="HTH-TYPE TRANSCRIPTIONAL REGULATOR RUTR"/>
    <property type="match status" value="1"/>
</dbReference>
<feature type="domain" description="HTH tetR-type" evidence="6">
    <location>
        <begin position="10"/>
        <end position="70"/>
    </location>
</feature>
<dbReference type="GO" id="GO:0003700">
    <property type="term" value="F:DNA-binding transcription factor activity"/>
    <property type="evidence" value="ECO:0007669"/>
    <property type="project" value="TreeGrafter"/>
</dbReference>
<gene>
    <name evidence="7" type="ordered locus">Mpe_A0913</name>
</gene>
<dbReference type="InterPro" id="IPR036271">
    <property type="entry name" value="Tet_transcr_reg_TetR-rel_C_sf"/>
</dbReference>
<dbReference type="Proteomes" id="UP000000366">
    <property type="component" value="Chromosome"/>
</dbReference>
<organism evidence="7 8">
    <name type="scientific">Methylibium petroleiphilum (strain ATCC BAA-1232 / LMG 22953 / PM1)</name>
    <dbReference type="NCBI Taxonomy" id="420662"/>
    <lineage>
        <taxon>Bacteria</taxon>
        <taxon>Pseudomonadati</taxon>
        <taxon>Pseudomonadota</taxon>
        <taxon>Betaproteobacteria</taxon>
        <taxon>Burkholderiales</taxon>
        <taxon>Sphaerotilaceae</taxon>
        <taxon>Methylibium</taxon>
    </lineage>
</organism>
<dbReference type="SUPFAM" id="SSF48498">
    <property type="entry name" value="Tetracyclin repressor-like, C-terminal domain"/>
    <property type="match status" value="1"/>
</dbReference>
<name>A2SE86_METPP</name>
<dbReference type="InterPro" id="IPR009057">
    <property type="entry name" value="Homeodomain-like_sf"/>
</dbReference>
<evidence type="ECO:0000256" key="1">
    <source>
        <dbReference type="ARBA" id="ARBA00022491"/>
    </source>
</evidence>
<keyword evidence="1" id="KW-0678">Repressor</keyword>
<dbReference type="GO" id="GO:0000976">
    <property type="term" value="F:transcription cis-regulatory region binding"/>
    <property type="evidence" value="ECO:0007669"/>
    <property type="project" value="TreeGrafter"/>
</dbReference>
<proteinExistence type="predicted"/>
<dbReference type="KEGG" id="mpt:Mpe_A0913"/>
<dbReference type="InterPro" id="IPR050109">
    <property type="entry name" value="HTH-type_TetR-like_transc_reg"/>
</dbReference>
<keyword evidence="3 5" id="KW-0238">DNA-binding</keyword>
<dbReference type="PANTHER" id="PTHR30055:SF175">
    <property type="entry name" value="HTH-TYPE TRANSCRIPTIONAL REPRESSOR KSTR2"/>
    <property type="match status" value="1"/>
</dbReference>
<dbReference type="AlphaFoldDB" id="A2SE86"/>
<dbReference type="InterPro" id="IPR001647">
    <property type="entry name" value="HTH_TetR"/>
</dbReference>
<dbReference type="SMR" id="A2SE86"/>
<evidence type="ECO:0000256" key="5">
    <source>
        <dbReference type="PROSITE-ProRule" id="PRU00335"/>
    </source>
</evidence>
<dbReference type="Gene3D" id="1.10.357.10">
    <property type="entry name" value="Tetracycline Repressor, domain 2"/>
    <property type="match status" value="1"/>
</dbReference>
<dbReference type="eggNOG" id="COG1309">
    <property type="taxonomic scope" value="Bacteria"/>
</dbReference>
<feature type="DNA-binding region" description="H-T-H motif" evidence="5">
    <location>
        <begin position="33"/>
        <end position="52"/>
    </location>
</feature>
<keyword evidence="2" id="KW-0805">Transcription regulation</keyword>
<dbReference type="HOGENOM" id="CLU_069356_12_4_4"/>
<protein>
    <submittedName>
        <fullName evidence="7">Transcriptional regulator, TetR family</fullName>
    </submittedName>
</protein>
<dbReference type="EMBL" id="CP000555">
    <property type="protein sequence ID" value="ABM93875.1"/>
    <property type="molecule type" value="Genomic_DNA"/>
</dbReference>
<keyword evidence="8" id="KW-1185">Reference proteome</keyword>
<sequence>MNKNKAPAEASQRDRILKTAAQLFAARGFHAVGIAELGDAVSLGRGALYHHIRSKEDLLYDISREYIVDLAAHAAEVARSELPPAERLVLLGDYLMLKIASHQAELTVCFREVQSLTGERHREVMALHARYEGAWKSILVDGERQGVFRPYDAIVLKGLLGMYFYSYLWLKPSGRVGPRQIAERFNSMALRALAA</sequence>
<dbReference type="PROSITE" id="PS50977">
    <property type="entry name" value="HTH_TETR_2"/>
    <property type="match status" value="1"/>
</dbReference>
<evidence type="ECO:0000256" key="4">
    <source>
        <dbReference type="ARBA" id="ARBA00023163"/>
    </source>
</evidence>
<evidence type="ECO:0000256" key="2">
    <source>
        <dbReference type="ARBA" id="ARBA00023015"/>
    </source>
</evidence>
<dbReference type="Pfam" id="PF00440">
    <property type="entry name" value="TetR_N"/>
    <property type="match status" value="1"/>
</dbReference>
<dbReference type="SUPFAM" id="SSF46689">
    <property type="entry name" value="Homeodomain-like"/>
    <property type="match status" value="1"/>
</dbReference>
<evidence type="ECO:0000259" key="6">
    <source>
        <dbReference type="PROSITE" id="PS50977"/>
    </source>
</evidence>
<evidence type="ECO:0000313" key="7">
    <source>
        <dbReference type="EMBL" id="ABM93875.1"/>
    </source>
</evidence>
<dbReference type="InterPro" id="IPR041490">
    <property type="entry name" value="KstR2_TetR_C"/>
</dbReference>
<reference evidence="7 8" key="1">
    <citation type="journal article" date="2007" name="J. Bacteriol.">
        <title>Whole-genome analysis of the methyl tert-butyl ether-degrading beta-proteobacterium Methylibium petroleiphilum PM1.</title>
        <authorList>
            <person name="Kane S.R."/>
            <person name="Chakicherla A.Y."/>
            <person name="Chain P.S.G."/>
            <person name="Schmidt R."/>
            <person name="Shin M.W."/>
            <person name="Legler T.C."/>
            <person name="Scow K.M."/>
            <person name="Larimer F.W."/>
            <person name="Lucas S.M."/>
            <person name="Richardson P.M."/>
            <person name="Hristova K.R."/>
        </authorList>
    </citation>
    <scope>NUCLEOTIDE SEQUENCE [LARGE SCALE GENOMIC DNA]</scope>
    <source>
        <strain evidence="8">ATCC BAA-1232 / LMG 22953 / PM1</strain>
    </source>
</reference>
<dbReference type="STRING" id="420662.Mpe_A0913"/>